<dbReference type="Proteomes" id="UP001196379">
    <property type="component" value="Unassembled WGS sequence"/>
</dbReference>
<dbReference type="Proteomes" id="UP000732858">
    <property type="component" value="Unassembled WGS sequence"/>
</dbReference>
<keyword evidence="1" id="KW-1133">Transmembrane helix</keyword>
<keyword evidence="5" id="KW-1185">Reference proteome</keyword>
<protein>
    <submittedName>
        <fullName evidence="3">Uncharacterized protein</fullName>
    </submittedName>
</protein>
<sequence length="114" mass="13127">MSNSRTQNLDLFDPFESQPKSIFNKLGNKLGGIAVSTKKFATKKYLEMTQGINQRIAEEDEQLQAEIFSHLEAQAEEFEQELSQRQKRWFWISFILTLVSFCIGAVGAFFLLTK</sequence>
<dbReference type="EMBL" id="JABULY010000001">
    <property type="protein sequence ID" value="MBV6531046.1"/>
    <property type="molecule type" value="Genomic_DNA"/>
</dbReference>
<accession>A0A949T3F1</accession>
<evidence type="ECO:0000313" key="3">
    <source>
        <dbReference type="EMBL" id="MBV6546170.1"/>
    </source>
</evidence>
<dbReference type="OrthoDB" id="5678116at2"/>
<feature type="transmembrane region" description="Helical" evidence="1">
    <location>
        <begin position="89"/>
        <end position="112"/>
    </location>
</feature>
<keyword evidence="1" id="KW-0472">Membrane</keyword>
<evidence type="ECO:0000313" key="2">
    <source>
        <dbReference type="EMBL" id="MBV6531046.1"/>
    </source>
</evidence>
<comment type="caution">
    <text evidence="3">The sequence shown here is derived from an EMBL/GenBank/DDBJ whole genome shotgun (WGS) entry which is preliminary data.</text>
</comment>
<evidence type="ECO:0000313" key="5">
    <source>
        <dbReference type="Proteomes" id="UP001196379"/>
    </source>
</evidence>
<dbReference type="AlphaFoldDB" id="A0A949T3F1"/>
<evidence type="ECO:0000313" key="4">
    <source>
        <dbReference type="Proteomes" id="UP000732858"/>
    </source>
</evidence>
<proteinExistence type="predicted"/>
<reference evidence="3 5" key="1">
    <citation type="journal article" date="2021" name="Mol. Ecol.">
        <title>Polar bear-adapted Ursidibacter maritimus are remarkably conserved after generations in captivity.</title>
        <authorList>
            <person name="Espinosa-Gongora C."/>
            <person name="Hansen M.J."/>
            <person name="Bertelsen M.F."/>
            <person name="Bojesen A.M."/>
        </authorList>
    </citation>
    <scope>NUCLEOTIDE SEQUENCE</scope>
    <source>
        <strain evidence="3">Pb43105x</strain>
        <strain evidence="2 5">Pb43106</strain>
    </source>
</reference>
<dbReference type="EMBL" id="JABUMC010000003">
    <property type="protein sequence ID" value="MBV6546170.1"/>
    <property type="molecule type" value="Genomic_DNA"/>
</dbReference>
<dbReference type="GeneID" id="65548367"/>
<evidence type="ECO:0000256" key="1">
    <source>
        <dbReference type="SAM" id="Phobius"/>
    </source>
</evidence>
<dbReference type="RefSeq" id="WP_157402557.1">
    <property type="nucleotide sequence ID" value="NZ_JABULY010000001.1"/>
</dbReference>
<name>A0A949T3F1_9PAST</name>
<keyword evidence="1" id="KW-0812">Transmembrane</keyword>
<organism evidence="3 4">
    <name type="scientific">Ursidibacter maritimus</name>
    <dbReference type="NCBI Taxonomy" id="1331689"/>
    <lineage>
        <taxon>Bacteria</taxon>
        <taxon>Pseudomonadati</taxon>
        <taxon>Pseudomonadota</taxon>
        <taxon>Gammaproteobacteria</taxon>
        <taxon>Pasteurellales</taxon>
        <taxon>Pasteurellaceae</taxon>
        <taxon>Ursidibacter</taxon>
    </lineage>
</organism>
<gene>
    <name evidence="2" type="ORF">HT657_02600</name>
    <name evidence="3" type="ORF">HT672_02495</name>
</gene>